<reference evidence="3" key="1">
    <citation type="journal article" date="2011" name="PLoS Genet.">
        <title>Genomic analysis of the necrotrophic fungal pathogens Sclerotinia sclerotiorum and Botrytis cinerea.</title>
        <authorList>
            <person name="Amselem J."/>
            <person name="Cuomo C.A."/>
            <person name="van Kan J.A."/>
            <person name="Viaud M."/>
            <person name="Benito E.P."/>
            <person name="Couloux A."/>
            <person name="Coutinho P.M."/>
            <person name="de Vries R.P."/>
            <person name="Dyer P.S."/>
            <person name="Fillinger S."/>
            <person name="Fournier E."/>
            <person name="Gout L."/>
            <person name="Hahn M."/>
            <person name="Kohn L."/>
            <person name="Lapalu N."/>
            <person name="Plummer K.M."/>
            <person name="Pradier J.M."/>
            <person name="Quevillon E."/>
            <person name="Sharon A."/>
            <person name="Simon A."/>
            <person name="ten Have A."/>
            <person name="Tudzynski B."/>
            <person name="Tudzynski P."/>
            <person name="Wincker P."/>
            <person name="Andrew M."/>
            <person name="Anthouard V."/>
            <person name="Beever R.E."/>
            <person name="Beffa R."/>
            <person name="Benoit I."/>
            <person name="Bouzid O."/>
            <person name="Brault B."/>
            <person name="Chen Z."/>
            <person name="Choquer M."/>
            <person name="Collemare J."/>
            <person name="Cotton P."/>
            <person name="Danchin E.G."/>
            <person name="Da Silva C."/>
            <person name="Gautier A."/>
            <person name="Giraud C."/>
            <person name="Giraud T."/>
            <person name="Gonzalez C."/>
            <person name="Grossetete S."/>
            <person name="Guldener U."/>
            <person name="Henrissat B."/>
            <person name="Howlett B.J."/>
            <person name="Kodira C."/>
            <person name="Kretschmer M."/>
            <person name="Lappartient A."/>
            <person name="Leroch M."/>
            <person name="Levis C."/>
            <person name="Mauceli E."/>
            <person name="Neuveglise C."/>
            <person name="Oeser B."/>
            <person name="Pearson M."/>
            <person name="Poulain J."/>
            <person name="Poussereau N."/>
            <person name="Quesneville H."/>
            <person name="Rascle C."/>
            <person name="Schumacher J."/>
            <person name="Segurens B."/>
            <person name="Sexton A."/>
            <person name="Silva E."/>
            <person name="Sirven C."/>
            <person name="Soanes D.M."/>
            <person name="Talbot N.J."/>
            <person name="Templeton M."/>
            <person name="Yandava C."/>
            <person name="Yarden O."/>
            <person name="Zeng Q."/>
            <person name="Rollins J.A."/>
            <person name="Lebrun M.H."/>
            <person name="Dickman M."/>
        </authorList>
    </citation>
    <scope>NUCLEOTIDE SEQUENCE [LARGE SCALE GENOMIC DNA]</scope>
    <source>
        <strain evidence="3">T4</strain>
    </source>
</reference>
<proteinExistence type="predicted"/>
<evidence type="ECO:0000313" key="3">
    <source>
        <dbReference type="Proteomes" id="UP000008177"/>
    </source>
</evidence>
<accession>G2YID3</accession>
<organism evidence="2 3">
    <name type="scientific">Botryotinia fuckeliana (strain T4)</name>
    <name type="common">Noble rot fungus</name>
    <name type="synonym">Botrytis cinerea</name>
    <dbReference type="NCBI Taxonomy" id="999810"/>
    <lineage>
        <taxon>Eukaryota</taxon>
        <taxon>Fungi</taxon>
        <taxon>Dikarya</taxon>
        <taxon>Ascomycota</taxon>
        <taxon>Pezizomycotina</taxon>
        <taxon>Leotiomycetes</taxon>
        <taxon>Helotiales</taxon>
        <taxon>Sclerotiniaceae</taxon>
        <taxon>Botrytis</taxon>
    </lineage>
</organism>
<dbReference type="Proteomes" id="UP000008177">
    <property type="component" value="Unplaced contigs"/>
</dbReference>
<dbReference type="HOGENOM" id="CLU_2346453_0_0_1"/>
<evidence type="ECO:0000313" key="2">
    <source>
        <dbReference type="EMBL" id="CCD51470.1"/>
    </source>
</evidence>
<dbReference type="AlphaFoldDB" id="G2YID3"/>
<sequence>MICADSPCSSFFLPPSFSSHPEYLFSTEGSTFHFDTSGVESLFLCSRAARIGATERRVSSGPVVNLNSDASMLEETRNNEPEIKPMITADPKNMMMV</sequence>
<protein>
    <submittedName>
        <fullName evidence="2">Uncharacterized protein</fullName>
    </submittedName>
</protein>
<feature type="region of interest" description="Disordered" evidence="1">
    <location>
        <begin position="75"/>
        <end position="97"/>
    </location>
</feature>
<evidence type="ECO:0000256" key="1">
    <source>
        <dbReference type="SAM" id="MobiDB-lite"/>
    </source>
</evidence>
<name>G2YID3_BOTF4</name>
<gene>
    <name evidence="2" type="ORF">BofuT4_P017760.1</name>
</gene>
<dbReference type="InParanoid" id="G2YID3"/>
<dbReference type="EMBL" id="FQ790337">
    <property type="protein sequence ID" value="CCD51470.1"/>
    <property type="molecule type" value="Genomic_DNA"/>
</dbReference>